<sequence length="514" mass="58785">DIAKRDLRNSTKERQKLTEKWEGTFGVLQRKIADYNGQQDHIRSLQQQNEHKQQQVKEQEKQAAEDKIKIDTLTKQIKAMEQQLAVANAETEKLEDQWMVTQEELSNCEVRLSQINASKDAAKLRSDRYKTKIEALGKAKPSATAVDPKERHKELRSELKRKTKQLKLIKENSLLAQQNVDGLKNRLDEIKKQVREQRQKILVLQKKKDGTAEDSAETNSDESDAGSVGGEKSRPSSKESGISSHEHSNQSLPEIDAIASKRRRNFVAERAQEGKVLIEKERKKLQDSVSLLTAETKRLESMNANLQAEIEKVSIQEQKMEKQVAHINKSLAKQQKQLNDLSKSDEQEESAVAAETVDEAPAKIEELRAEKSNLESQRTLLKSRIKEEQANLTALKGRFEATQVAASTTSQANWLTRKQVKRIETDHAEWKAKLEAAEDSLIRLNNTLDVASGRNQVVRENLTTIKPYSDENIEHKKLRDEYAQTQHELDETQKRILSLQLQLRKEVQLKTFTK</sequence>
<feature type="coiled-coil region" evidence="1">
    <location>
        <begin position="420"/>
        <end position="502"/>
    </location>
</feature>
<evidence type="ECO:0000313" key="3">
    <source>
        <dbReference type="Proteomes" id="UP000887566"/>
    </source>
</evidence>
<evidence type="ECO:0000256" key="1">
    <source>
        <dbReference type="SAM" id="Coils"/>
    </source>
</evidence>
<feature type="region of interest" description="Disordered" evidence="2">
    <location>
        <begin position="205"/>
        <end position="257"/>
    </location>
</feature>
<dbReference type="AlphaFoldDB" id="A0A914UI80"/>
<proteinExistence type="predicted"/>
<evidence type="ECO:0000256" key="2">
    <source>
        <dbReference type="SAM" id="MobiDB-lite"/>
    </source>
</evidence>
<feature type="compositionally biased region" description="Acidic residues" evidence="2">
    <location>
        <begin position="212"/>
        <end position="224"/>
    </location>
</feature>
<protein>
    <submittedName>
        <fullName evidence="4">Uncharacterized protein</fullName>
    </submittedName>
</protein>
<keyword evidence="1" id="KW-0175">Coiled coil</keyword>
<feature type="compositionally biased region" description="Basic and acidic residues" evidence="2">
    <location>
        <begin position="147"/>
        <end position="159"/>
    </location>
</feature>
<keyword evidence="3" id="KW-1185">Reference proteome</keyword>
<dbReference type="Proteomes" id="UP000887566">
    <property type="component" value="Unplaced"/>
</dbReference>
<dbReference type="WBParaSite" id="PSAMB.scaffold10368size4127.g33261.t1">
    <property type="protein sequence ID" value="PSAMB.scaffold10368size4127.g33261.t1"/>
    <property type="gene ID" value="PSAMB.scaffold10368size4127.g33261"/>
</dbReference>
<evidence type="ECO:0000313" key="4">
    <source>
        <dbReference type="WBParaSite" id="PSAMB.scaffold10368size4127.g33261.t1"/>
    </source>
</evidence>
<organism evidence="3 4">
    <name type="scientific">Plectus sambesii</name>
    <dbReference type="NCBI Taxonomy" id="2011161"/>
    <lineage>
        <taxon>Eukaryota</taxon>
        <taxon>Metazoa</taxon>
        <taxon>Ecdysozoa</taxon>
        <taxon>Nematoda</taxon>
        <taxon>Chromadorea</taxon>
        <taxon>Plectida</taxon>
        <taxon>Plectina</taxon>
        <taxon>Plectoidea</taxon>
        <taxon>Plectidae</taxon>
        <taxon>Plectus</taxon>
    </lineage>
</organism>
<feature type="region of interest" description="Disordered" evidence="2">
    <location>
        <begin position="138"/>
        <end position="159"/>
    </location>
</feature>
<reference evidence="4" key="1">
    <citation type="submission" date="2022-11" db="UniProtKB">
        <authorList>
            <consortium name="WormBaseParasite"/>
        </authorList>
    </citation>
    <scope>IDENTIFICATION</scope>
</reference>
<feature type="region of interest" description="Disordered" evidence="2">
    <location>
        <begin position="335"/>
        <end position="355"/>
    </location>
</feature>
<name>A0A914UI80_9BILA</name>
<feature type="coiled-coil region" evidence="1">
    <location>
        <begin position="35"/>
        <end position="97"/>
    </location>
</feature>
<accession>A0A914UI80</accession>